<dbReference type="GO" id="GO:0051604">
    <property type="term" value="P:protein maturation"/>
    <property type="evidence" value="ECO:0007669"/>
    <property type="project" value="TreeGrafter"/>
</dbReference>
<evidence type="ECO:0000256" key="1">
    <source>
        <dbReference type="SAM" id="MobiDB-lite"/>
    </source>
</evidence>
<dbReference type="SUPFAM" id="SSF55821">
    <property type="entry name" value="YrdC/RibB"/>
    <property type="match status" value="1"/>
</dbReference>
<feature type="region of interest" description="Disordered" evidence="1">
    <location>
        <begin position="192"/>
        <end position="251"/>
    </location>
</feature>
<gene>
    <name evidence="4" type="ORF">ISU10_01640</name>
</gene>
<dbReference type="Pfam" id="PF01300">
    <property type="entry name" value="Sua5_yciO_yrdC"/>
    <property type="match status" value="1"/>
</dbReference>
<evidence type="ECO:0000259" key="3">
    <source>
        <dbReference type="Pfam" id="PF07503"/>
    </source>
</evidence>
<dbReference type="Gene3D" id="3.90.870.30">
    <property type="match status" value="1"/>
</dbReference>
<feature type="domain" description="Zinc finger HypF-type" evidence="3">
    <location>
        <begin position="29"/>
        <end position="60"/>
    </location>
</feature>
<feature type="region of interest" description="Disordered" evidence="1">
    <location>
        <begin position="1"/>
        <end position="25"/>
    </location>
</feature>
<feature type="domain" description="YrdC-like" evidence="2">
    <location>
        <begin position="124"/>
        <end position="201"/>
    </location>
</feature>
<dbReference type="InterPro" id="IPR006070">
    <property type="entry name" value="Sua5-like_dom"/>
</dbReference>
<dbReference type="InterPro" id="IPR011125">
    <property type="entry name" value="Znf_HypF"/>
</dbReference>
<accession>A0A930YFG0</accession>
<dbReference type="Pfam" id="PF07503">
    <property type="entry name" value="zf-HYPF"/>
    <property type="match status" value="2"/>
</dbReference>
<dbReference type="GO" id="GO:0003725">
    <property type="term" value="F:double-stranded RNA binding"/>
    <property type="evidence" value="ECO:0007669"/>
    <property type="project" value="InterPro"/>
</dbReference>
<evidence type="ECO:0000313" key="4">
    <source>
        <dbReference type="EMBL" id="MBF4766466.1"/>
    </source>
</evidence>
<dbReference type="PANTHER" id="PTHR42959">
    <property type="entry name" value="CARBAMOYLTRANSFERASE"/>
    <property type="match status" value="1"/>
</dbReference>
<sequence>MPTNDARTPALSPDRTPAPPPGLSPDRATCDNCLAELRDPRNRRYRHPFISCTACGPRYSSLAATPGAGFDRCQECEAELSDATSRRNLALAACCPQCGPRLRLLAPTHQTLHAEGALAEARAVLAEGGILAVRTLGGHRLMCDATHGHTVDLLRKRLHRGDEPFAVLVTGLDEAQRIAAIGPAEAQLLSDPSRPVVLAAPTGRSRRGRRPGAGRPRGPPGGRAPAPPAAGPARRPARTPGPRDHRRPGLS</sequence>
<protein>
    <submittedName>
        <fullName evidence="4">Sua5/YciO/YrdC/YwlC family protein</fullName>
    </submittedName>
</protein>
<organism evidence="4 5">
    <name type="scientific">Nocardioides agariphilus</name>
    <dbReference type="NCBI Taxonomy" id="433664"/>
    <lineage>
        <taxon>Bacteria</taxon>
        <taxon>Bacillati</taxon>
        <taxon>Actinomycetota</taxon>
        <taxon>Actinomycetes</taxon>
        <taxon>Propionibacteriales</taxon>
        <taxon>Nocardioidaceae</taxon>
        <taxon>Nocardioides</taxon>
    </lineage>
</organism>
<evidence type="ECO:0000259" key="2">
    <source>
        <dbReference type="Pfam" id="PF01300"/>
    </source>
</evidence>
<dbReference type="AlphaFoldDB" id="A0A930YFG0"/>
<name>A0A930YFG0_9ACTN</name>
<feature type="compositionally biased region" description="Low complexity" evidence="1">
    <location>
        <begin position="231"/>
        <end position="240"/>
    </location>
</feature>
<reference evidence="4" key="1">
    <citation type="submission" date="2020-11" db="EMBL/GenBank/DDBJ databases">
        <title>Nocardioides cynanchi sp. nov., isolated from soil of rhizosphere of Cynanchum wilfordii.</title>
        <authorList>
            <person name="Lee J.-S."/>
            <person name="Suh M.K."/>
            <person name="Kim J.-S."/>
        </authorList>
    </citation>
    <scope>NUCLEOTIDE SEQUENCE</scope>
    <source>
        <strain evidence="4">KCTC 19276</strain>
    </source>
</reference>
<dbReference type="GO" id="GO:0008270">
    <property type="term" value="F:zinc ion binding"/>
    <property type="evidence" value="ECO:0007669"/>
    <property type="project" value="InterPro"/>
</dbReference>
<dbReference type="GO" id="GO:0016743">
    <property type="term" value="F:carboxyl- or carbamoyltransferase activity"/>
    <property type="evidence" value="ECO:0007669"/>
    <property type="project" value="TreeGrafter"/>
</dbReference>
<dbReference type="EMBL" id="JADKPO010000001">
    <property type="protein sequence ID" value="MBF4766466.1"/>
    <property type="molecule type" value="Genomic_DNA"/>
</dbReference>
<feature type="domain" description="Zinc finger HypF-type" evidence="3">
    <location>
        <begin position="73"/>
        <end position="104"/>
    </location>
</feature>
<comment type="caution">
    <text evidence="4">The sequence shown here is derived from an EMBL/GenBank/DDBJ whole genome shotgun (WGS) entry which is preliminary data.</text>
</comment>
<evidence type="ECO:0000313" key="5">
    <source>
        <dbReference type="Proteomes" id="UP000660668"/>
    </source>
</evidence>
<dbReference type="InterPro" id="IPR017945">
    <property type="entry name" value="DHBP_synth_RibB-like_a/b_dom"/>
</dbReference>
<proteinExistence type="predicted"/>
<dbReference type="InterPro" id="IPR051060">
    <property type="entry name" value="Carbamoyltrans_HypF-like"/>
</dbReference>
<dbReference type="PANTHER" id="PTHR42959:SF1">
    <property type="entry name" value="CARBAMOYLTRANSFERASE HYPF"/>
    <property type="match status" value="1"/>
</dbReference>
<dbReference type="Proteomes" id="UP000660668">
    <property type="component" value="Unassembled WGS sequence"/>
</dbReference>
<keyword evidence="5" id="KW-1185">Reference proteome</keyword>